<dbReference type="SUPFAM" id="SSF50729">
    <property type="entry name" value="PH domain-like"/>
    <property type="match status" value="1"/>
</dbReference>
<evidence type="ECO:0000313" key="5">
    <source>
        <dbReference type="EMBL" id="KMZ66518.1"/>
    </source>
</evidence>
<dbReference type="Gene3D" id="2.30.29.30">
    <property type="entry name" value="Pleckstrin-homology domain (PH domain)/Phosphotyrosine-binding domain (PTB)"/>
    <property type="match status" value="1"/>
</dbReference>
<comment type="similarity">
    <text evidence="2">Belongs to the DCP1 family.</text>
</comment>
<evidence type="ECO:0000256" key="2">
    <source>
        <dbReference type="ARBA" id="ARBA00008778"/>
    </source>
</evidence>
<comment type="caution">
    <text evidence="5">The sequence shown here is derived from an EMBL/GenBank/DDBJ whole genome shotgun (WGS) entry which is preliminary data.</text>
</comment>
<dbReference type="GO" id="GO:0006397">
    <property type="term" value="P:mRNA processing"/>
    <property type="evidence" value="ECO:0007669"/>
    <property type="project" value="UniProtKB-KW"/>
</dbReference>
<reference evidence="6" key="1">
    <citation type="journal article" date="2016" name="Nature">
        <title>The genome of the seagrass Zostera marina reveals angiosperm adaptation to the sea.</title>
        <authorList>
            <person name="Olsen J.L."/>
            <person name="Rouze P."/>
            <person name="Verhelst B."/>
            <person name="Lin Y.-C."/>
            <person name="Bayer T."/>
            <person name="Collen J."/>
            <person name="Dattolo E."/>
            <person name="De Paoli E."/>
            <person name="Dittami S."/>
            <person name="Maumus F."/>
            <person name="Michel G."/>
            <person name="Kersting A."/>
            <person name="Lauritano C."/>
            <person name="Lohaus R."/>
            <person name="Toepel M."/>
            <person name="Tonon T."/>
            <person name="Vanneste K."/>
            <person name="Amirebrahimi M."/>
            <person name="Brakel J."/>
            <person name="Bostroem C."/>
            <person name="Chovatia M."/>
            <person name="Grimwood J."/>
            <person name="Jenkins J.W."/>
            <person name="Jueterbock A."/>
            <person name="Mraz A."/>
            <person name="Stam W.T."/>
            <person name="Tice H."/>
            <person name="Bornberg-Bauer E."/>
            <person name="Green P.J."/>
            <person name="Pearson G.A."/>
            <person name="Procaccini G."/>
            <person name="Duarte C.M."/>
            <person name="Schmutz J."/>
            <person name="Reusch T.B.H."/>
            <person name="Van de Peer Y."/>
        </authorList>
    </citation>
    <scope>NUCLEOTIDE SEQUENCE [LARGE SCALE GENOMIC DNA]</scope>
    <source>
        <strain evidence="6">cv. Finnish</strain>
    </source>
</reference>
<dbReference type="OrthoDB" id="440673at2759"/>
<dbReference type="CDD" id="cd13182">
    <property type="entry name" value="EVH1-like_Dcp1"/>
    <property type="match status" value="1"/>
</dbReference>
<dbReference type="Pfam" id="PF06058">
    <property type="entry name" value="DCP1"/>
    <property type="match status" value="1"/>
</dbReference>
<dbReference type="GO" id="GO:0000290">
    <property type="term" value="P:deadenylation-dependent decapping of nuclear-transcribed mRNA"/>
    <property type="evidence" value="ECO:0000318"/>
    <property type="project" value="GO_Central"/>
</dbReference>
<dbReference type="GO" id="GO:0031087">
    <property type="term" value="P:deadenylation-independent decapping of nuclear-transcribed mRNA"/>
    <property type="evidence" value="ECO:0000318"/>
    <property type="project" value="GO_Central"/>
</dbReference>
<comment type="subcellular location">
    <subcellularLocation>
        <location evidence="1">Cytoplasm</location>
    </subcellularLocation>
</comment>
<dbReference type="GO" id="GO:0000932">
    <property type="term" value="C:P-body"/>
    <property type="evidence" value="ECO:0000318"/>
    <property type="project" value="GO_Central"/>
</dbReference>
<dbReference type="GO" id="GO:0003729">
    <property type="term" value="F:mRNA binding"/>
    <property type="evidence" value="ECO:0000318"/>
    <property type="project" value="GO_Central"/>
</dbReference>
<dbReference type="InterPro" id="IPR011993">
    <property type="entry name" value="PH-like_dom_sf"/>
</dbReference>
<dbReference type="GO" id="GO:0008047">
    <property type="term" value="F:enzyme activator activity"/>
    <property type="evidence" value="ECO:0007669"/>
    <property type="project" value="InterPro"/>
</dbReference>
<proteinExistence type="inferred from homology"/>
<dbReference type="OMA" id="QVLKFHY"/>
<evidence type="ECO:0000256" key="3">
    <source>
        <dbReference type="ARBA" id="ARBA00022490"/>
    </source>
</evidence>
<dbReference type="Proteomes" id="UP000036987">
    <property type="component" value="Unassembled WGS sequence"/>
</dbReference>
<keyword evidence="4" id="KW-0507">mRNA processing</keyword>
<dbReference type="EMBL" id="LFYR01000976">
    <property type="protein sequence ID" value="KMZ66518.1"/>
    <property type="molecule type" value="Genomic_DNA"/>
</dbReference>
<organism evidence="5 6">
    <name type="scientific">Zostera marina</name>
    <name type="common">Eelgrass</name>
    <dbReference type="NCBI Taxonomy" id="29655"/>
    <lineage>
        <taxon>Eukaryota</taxon>
        <taxon>Viridiplantae</taxon>
        <taxon>Streptophyta</taxon>
        <taxon>Embryophyta</taxon>
        <taxon>Tracheophyta</taxon>
        <taxon>Spermatophyta</taxon>
        <taxon>Magnoliopsida</taxon>
        <taxon>Liliopsida</taxon>
        <taxon>Zosteraceae</taxon>
        <taxon>Zostera</taxon>
    </lineage>
</organism>
<evidence type="ECO:0000313" key="6">
    <source>
        <dbReference type="Proteomes" id="UP000036987"/>
    </source>
</evidence>
<dbReference type="PANTHER" id="PTHR16290">
    <property type="entry name" value="TRANSCRIPTION FACTOR SMIF DECAPPING ENZYME DCP1"/>
    <property type="match status" value="1"/>
</dbReference>
<evidence type="ECO:0000256" key="1">
    <source>
        <dbReference type="ARBA" id="ARBA00004496"/>
    </source>
</evidence>
<sequence>MVKLKKDEIKVHNLMVLKRIDPFIEDILIVASHVVLYELMIDVNQYIRKDVEGSLFVVKRTSQPRFRFIVLNRQNKNTTSIFNFIEDINGDLTCEVKSPYFIYENAKGEVNAVWFHDPLECESVTNIIVNKIKSV</sequence>
<name>A0A0K9PBQ7_ZOSMR</name>
<dbReference type="STRING" id="29655.A0A0K9PBQ7"/>
<dbReference type="InterPro" id="IPR010334">
    <property type="entry name" value="Dcp1"/>
</dbReference>
<evidence type="ECO:0000256" key="4">
    <source>
        <dbReference type="ARBA" id="ARBA00022664"/>
    </source>
</evidence>
<gene>
    <name evidence="5" type="ORF">ZOSMA_298G00010</name>
</gene>
<keyword evidence="3" id="KW-0963">Cytoplasm</keyword>
<dbReference type="AlphaFoldDB" id="A0A0K9PBQ7"/>
<protein>
    <submittedName>
        <fullName evidence="5">Uncharacterized protein</fullName>
    </submittedName>
</protein>
<keyword evidence="6" id="KW-1185">Reference proteome</keyword>
<dbReference type="PANTHER" id="PTHR16290:SF0">
    <property type="entry name" value="DECAPPING PROTEIN 1, ISOFORM A"/>
    <property type="match status" value="1"/>
</dbReference>
<accession>A0A0K9PBQ7</accession>